<dbReference type="SUPFAM" id="SSF52833">
    <property type="entry name" value="Thioredoxin-like"/>
    <property type="match status" value="1"/>
</dbReference>
<dbReference type="InterPro" id="IPR036249">
    <property type="entry name" value="Thioredoxin-like_sf"/>
</dbReference>
<dbReference type="SUPFAM" id="SSF47616">
    <property type="entry name" value="GST C-terminal domain-like"/>
    <property type="match status" value="1"/>
</dbReference>
<keyword evidence="2" id="KW-0808">Transferase</keyword>
<proteinExistence type="predicted"/>
<feature type="domain" description="GST N-terminal" evidence="1">
    <location>
        <begin position="7"/>
        <end position="88"/>
    </location>
</feature>
<dbReference type="Gene3D" id="1.20.1050.10">
    <property type="match status" value="1"/>
</dbReference>
<accession>A0A1H5A8V6</accession>
<dbReference type="Gene3D" id="3.40.30.10">
    <property type="entry name" value="Glutaredoxin"/>
    <property type="match status" value="1"/>
</dbReference>
<dbReference type="AlphaFoldDB" id="A0A1H5A8V6"/>
<dbReference type="PROSITE" id="PS50404">
    <property type="entry name" value="GST_NTER"/>
    <property type="match status" value="1"/>
</dbReference>
<sequence length="217" mass="24006">MTTAATTDRVTLYYSPQSRAIGTRVLLEELGAPYDLLVLNMKAAEQRKDAYLAINPLGKVPAIRHRDALVTEQVAIFIYLADLFPKAGLTPALNDPRRGPYLRWIAYYGASFEPAVIDHFMNREPAPITQSPYADYDTMLGALEAQLAKGPYLLGEEITAADILWGIALSWTMMFGIVPKRDVFVRYSERIAARPAFIRISKADDEMAAQHAAAAGV</sequence>
<dbReference type="PANTHER" id="PTHR44051">
    <property type="entry name" value="GLUTATHIONE S-TRANSFERASE-RELATED"/>
    <property type="match status" value="1"/>
</dbReference>
<dbReference type="SFLD" id="SFLDS00019">
    <property type="entry name" value="Glutathione_Transferase_(cytos"/>
    <property type="match status" value="1"/>
</dbReference>
<dbReference type="Pfam" id="PF02798">
    <property type="entry name" value="GST_N"/>
    <property type="match status" value="1"/>
</dbReference>
<reference evidence="2 3" key="1">
    <citation type="submission" date="2016-10" db="EMBL/GenBank/DDBJ databases">
        <authorList>
            <person name="de Groot N.N."/>
        </authorList>
    </citation>
    <scope>NUCLEOTIDE SEQUENCE [LARGE SCALE GENOMIC DNA]</scope>
    <source>
        <strain evidence="2 3">MT12</strain>
    </source>
</reference>
<gene>
    <name evidence="2" type="ORF">SAMN05444164_4614</name>
</gene>
<dbReference type="PANTHER" id="PTHR44051:SF21">
    <property type="entry name" value="GLUTATHIONE S-TRANSFERASE FAMILY PROTEIN"/>
    <property type="match status" value="1"/>
</dbReference>
<dbReference type="CDD" id="cd03207">
    <property type="entry name" value="GST_C_8"/>
    <property type="match status" value="1"/>
</dbReference>
<dbReference type="SFLD" id="SFLDG00358">
    <property type="entry name" value="Main_(cytGST)"/>
    <property type="match status" value="1"/>
</dbReference>
<dbReference type="InterPro" id="IPR004045">
    <property type="entry name" value="Glutathione_S-Trfase_N"/>
</dbReference>
<evidence type="ECO:0000259" key="1">
    <source>
        <dbReference type="PROSITE" id="PS50404"/>
    </source>
</evidence>
<dbReference type="GO" id="GO:0016740">
    <property type="term" value="F:transferase activity"/>
    <property type="evidence" value="ECO:0007669"/>
    <property type="project" value="UniProtKB-KW"/>
</dbReference>
<organism evidence="2 3">
    <name type="scientific">Bradyrhizobium erythrophlei</name>
    <dbReference type="NCBI Taxonomy" id="1437360"/>
    <lineage>
        <taxon>Bacteria</taxon>
        <taxon>Pseudomonadati</taxon>
        <taxon>Pseudomonadota</taxon>
        <taxon>Alphaproteobacteria</taxon>
        <taxon>Hyphomicrobiales</taxon>
        <taxon>Nitrobacteraceae</taxon>
        <taxon>Bradyrhizobium</taxon>
    </lineage>
</organism>
<dbReference type="Pfam" id="PF13410">
    <property type="entry name" value="GST_C_2"/>
    <property type="match status" value="1"/>
</dbReference>
<dbReference type="Proteomes" id="UP000198992">
    <property type="component" value="Unassembled WGS sequence"/>
</dbReference>
<dbReference type="InterPro" id="IPR036282">
    <property type="entry name" value="Glutathione-S-Trfase_C_sf"/>
</dbReference>
<evidence type="ECO:0000313" key="2">
    <source>
        <dbReference type="EMBL" id="SED38769.1"/>
    </source>
</evidence>
<dbReference type="EMBL" id="FNTH01000001">
    <property type="protein sequence ID" value="SED38769.1"/>
    <property type="molecule type" value="Genomic_DNA"/>
</dbReference>
<dbReference type="OrthoDB" id="5740960at2"/>
<protein>
    <submittedName>
        <fullName evidence="2">Glutathione S-transferase</fullName>
    </submittedName>
</protein>
<name>A0A1H5A8V6_9BRAD</name>
<dbReference type="InterPro" id="IPR040079">
    <property type="entry name" value="Glutathione_S-Trfase"/>
</dbReference>
<dbReference type="CDD" id="cd03046">
    <property type="entry name" value="GST_N_GTT1_like"/>
    <property type="match status" value="1"/>
</dbReference>
<evidence type="ECO:0000313" key="3">
    <source>
        <dbReference type="Proteomes" id="UP000198992"/>
    </source>
</evidence>
<dbReference type="RefSeq" id="WP_092119566.1">
    <property type="nucleotide sequence ID" value="NZ_FNTH01000001.1"/>
</dbReference>
<dbReference type="SFLD" id="SFLDG01150">
    <property type="entry name" value="Main.1:_Beta-like"/>
    <property type="match status" value="1"/>
</dbReference>